<evidence type="ECO:0000313" key="16">
    <source>
        <dbReference type="Proteomes" id="UP000276888"/>
    </source>
</evidence>
<feature type="transmembrane region" description="Helical" evidence="11">
    <location>
        <begin position="221"/>
        <end position="246"/>
    </location>
</feature>
<dbReference type="Pfam" id="PF08352">
    <property type="entry name" value="oligo_HPY"/>
    <property type="match status" value="1"/>
</dbReference>
<dbReference type="SUPFAM" id="SSF161098">
    <property type="entry name" value="MetI-like"/>
    <property type="match status" value="1"/>
</dbReference>
<keyword evidence="6 11" id="KW-0812">Transmembrane</keyword>
<accession>A0A3S9WF19</accession>
<dbReference type="AlphaFoldDB" id="A0A3S9WF19"/>
<feature type="transmembrane region" description="Helical" evidence="11">
    <location>
        <begin position="164"/>
        <end position="182"/>
    </location>
</feature>
<feature type="transmembrane region" description="Helical" evidence="11">
    <location>
        <begin position="135"/>
        <end position="158"/>
    </location>
</feature>
<dbReference type="InterPro" id="IPR017871">
    <property type="entry name" value="ABC_transporter-like_CS"/>
</dbReference>
<dbReference type="PROSITE" id="PS50893">
    <property type="entry name" value="ABC_TRANSPORTER_2"/>
    <property type="match status" value="1"/>
</dbReference>
<dbReference type="Pfam" id="PF00005">
    <property type="entry name" value="ABC_tran"/>
    <property type="match status" value="1"/>
</dbReference>
<gene>
    <name evidence="15" type="primary">oppD_5</name>
    <name evidence="15" type="ORF">CVS47_03299</name>
</gene>
<keyword evidence="8 15" id="KW-0067">ATP-binding</keyword>
<organism evidence="15 16">
    <name type="scientific">Microbacterium lemovicicum</name>
    <dbReference type="NCBI Taxonomy" id="1072463"/>
    <lineage>
        <taxon>Bacteria</taxon>
        <taxon>Bacillati</taxon>
        <taxon>Actinomycetota</taxon>
        <taxon>Actinomycetes</taxon>
        <taxon>Micrococcales</taxon>
        <taxon>Microbacteriaceae</taxon>
        <taxon>Microbacterium</taxon>
    </lineage>
</organism>
<evidence type="ECO:0000256" key="8">
    <source>
        <dbReference type="ARBA" id="ARBA00022840"/>
    </source>
</evidence>
<keyword evidence="7" id="KW-0547">Nucleotide-binding</keyword>
<evidence type="ECO:0000313" key="15">
    <source>
        <dbReference type="EMBL" id="AZS38640.1"/>
    </source>
</evidence>
<evidence type="ECO:0000256" key="2">
    <source>
        <dbReference type="ARBA" id="ARBA00004202"/>
    </source>
</evidence>
<evidence type="ECO:0000259" key="13">
    <source>
        <dbReference type="PROSITE" id="PS50893"/>
    </source>
</evidence>
<dbReference type="Proteomes" id="UP000276888">
    <property type="component" value="Chromosome"/>
</dbReference>
<feature type="region of interest" description="Disordered" evidence="12">
    <location>
        <begin position="1"/>
        <end position="26"/>
    </location>
</feature>
<dbReference type="EMBL" id="CP031423">
    <property type="protein sequence ID" value="AZS38640.1"/>
    <property type="molecule type" value="Genomic_DNA"/>
</dbReference>
<dbReference type="InterPro" id="IPR035906">
    <property type="entry name" value="MetI-like_sf"/>
</dbReference>
<dbReference type="GO" id="GO:0055085">
    <property type="term" value="P:transmembrane transport"/>
    <property type="evidence" value="ECO:0007669"/>
    <property type="project" value="InterPro"/>
</dbReference>
<dbReference type="RefSeq" id="WP_127097040.1">
    <property type="nucleotide sequence ID" value="NZ_CP031423.1"/>
</dbReference>
<keyword evidence="10 11" id="KW-0472">Membrane</keyword>
<evidence type="ECO:0000259" key="14">
    <source>
        <dbReference type="PROSITE" id="PS50928"/>
    </source>
</evidence>
<evidence type="ECO:0000256" key="4">
    <source>
        <dbReference type="ARBA" id="ARBA00022448"/>
    </source>
</evidence>
<dbReference type="Gene3D" id="1.10.3720.10">
    <property type="entry name" value="MetI-like"/>
    <property type="match status" value="1"/>
</dbReference>
<dbReference type="SMART" id="SM00382">
    <property type="entry name" value="AAA"/>
    <property type="match status" value="1"/>
</dbReference>
<dbReference type="GO" id="GO:0015833">
    <property type="term" value="P:peptide transport"/>
    <property type="evidence" value="ECO:0007669"/>
    <property type="project" value="InterPro"/>
</dbReference>
<feature type="transmembrane region" description="Helical" evidence="11">
    <location>
        <begin position="266"/>
        <end position="288"/>
    </location>
</feature>
<dbReference type="GO" id="GO:0005886">
    <property type="term" value="C:plasma membrane"/>
    <property type="evidence" value="ECO:0007669"/>
    <property type="project" value="UniProtKB-SubCell"/>
</dbReference>
<dbReference type="InterPro" id="IPR003439">
    <property type="entry name" value="ABC_transporter-like_ATP-bd"/>
</dbReference>
<dbReference type="KEGG" id="mlv:CVS47_03299"/>
<dbReference type="CDD" id="cd06261">
    <property type="entry name" value="TM_PBP2"/>
    <property type="match status" value="1"/>
</dbReference>
<dbReference type="SUPFAM" id="SSF52540">
    <property type="entry name" value="P-loop containing nucleoside triphosphate hydrolases"/>
    <property type="match status" value="1"/>
</dbReference>
<keyword evidence="5" id="KW-1003">Cell membrane</keyword>
<evidence type="ECO:0000256" key="10">
    <source>
        <dbReference type="ARBA" id="ARBA00023136"/>
    </source>
</evidence>
<dbReference type="Pfam" id="PF12911">
    <property type="entry name" value="OppC_N"/>
    <property type="match status" value="1"/>
</dbReference>
<dbReference type="OrthoDB" id="3677453at2"/>
<keyword evidence="9 11" id="KW-1133">Transmembrane helix</keyword>
<dbReference type="InterPro" id="IPR000515">
    <property type="entry name" value="MetI-like"/>
</dbReference>
<dbReference type="PROSITE" id="PS50928">
    <property type="entry name" value="ABC_TM1"/>
    <property type="match status" value="1"/>
</dbReference>
<feature type="domain" description="ABC transporter" evidence="13">
    <location>
        <begin position="334"/>
        <end position="583"/>
    </location>
</feature>
<evidence type="ECO:0000256" key="5">
    <source>
        <dbReference type="ARBA" id="ARBA00022475"/>
    </source>
</evidence>
<dbReference type="InterPro" id="IPR050388">
    <property type="entry name" value="ABC_Ni/Peptide_Import"/>
</dbReference>
<comment type="subcellular location">
    <subcellularLocation>
        <location evidence="11">Cell membrane</location>
        <topology evidence="11">Multi-pass membrane protein</topology>
    </subcellularLocation>
    <subcellularLocation>
        <location evidence="2">Cell membrane</location>
        <topology evidence="2">Peripheral membrane protein</topology>
    </subcellularLocation>
    <subcellularLocation>
        <location evidence="1">Membrane</location>
        <topology evidence="1">Multi-pass membrane protein</topology>
    </subcellularLocation>
</comment>
<evidence type="ECO:0000256" key="12">
    <source>
        <dbReference type="SAM" id="MobiDB-lite"/>
    </source>
</evidence>
<dbReference type="Gene3D" id="3.40.50.300">
    <property type="entry name" value="P-loop containing nucleotide triphosphate hydrolases"/>
    <property type="match status" value="1"/>
</dbReference>
<dbReference type="InterPro" id="IPR013563">
    <property type="entry name" value="Oligopep_ABC_C"/>
</dbReference>
<feature type="transmembrane region" description="Helical" evidence="11">
    <location>
        <begin position="39"/>
        <end position="60"/>
    </location>
</feature>
<sequence length="657" mass="68754">MTSPTLPVLAGEPAPVTRPVSTGRPPSASLTRALLRKPLGVAALVVVLLLVLAAIFAPLLSPWDPLAQDPSVARQGPSALHWLGTDLLGRDLLTRIMYGGRDSLLGVAEALLVMLVISVPVGILAAYIRGAFDRAVLSVIDIVMSIPAILITLASLAIFNNSMLAAMITIGALASAAFTRVFRSAVLALRQEPFVQAAVVTGLPTRLILFRHVLPQARGTILVQASLFAAATLGIQTGLSFLAFGPPPPAPTWGGMVAEAASAIQSFPWMFVPTGGVIVIATLALGLLGDALRDVTAEQVQQRGAPTRAVRAPRDAARPADAVEARRHAADPLLAVDELTVAFGGGREPLTVVDGVTFDVGRGEILGIVGESGSGKTVTALATIGLLGRGGRVTGGTVSFEGQTISGDAAAMKAVRGSGIAYISQEPLVALDPSFTVGFQIVEVVRRHDRTSRADARRRAIELLVSMRLPDPERVFRSYPHQISGGMAQRVVIAKALAGRPRLLIADEPTTALDVTVQAEILSLLSSLRDETGMSIILVTHDWGVVAETCDRTLVMYAGQLVEEAGVDALLGAPRHPYTRGLLASDPHGARRGDILPTIGGVVPPPGSWPDGCRFAARCPLSTPECSSGPIALREAGAERVSRCIRIGALVDEEVRA</sequence>
<keyword evidence="16" id="KW-1185">Reference proteome</keyword>
<dbReference type="InterPro" id="IPR025966">
    <property type="entry name" value="OppC_N"/>
</dbReference>
<comment type="similarity">
    <text evidence="3">Belongs to the ABC transporter superfamily.</text>
</comment>
<dbReference type="Pfam" id="PF00528">
    <property type="entry name" value="BPD_transp_1"/>
    <property type="match status" value="1"/>
</dbReference>
<dbReference type="GO" id="GO:0016887">
    <property type="term" value="F:ATP hydrolysis activity"/>
    <property type="evidence" value="ECO:0007669"/>
    <property type="project" value="InterPro"/>
</dbReference>
<dbReference type="PANTHER" id="PTHR43297:SF2">
    <property type="entry name" value="DIPEPTIDE TRANSPORT ATP-BINDING PROTEIN DPPD"/>
    <property type="match status" value="1"/>
</dbReference>
<dbReference type="PANTHER" id="PTHR43297">
    <property type="entry name" value="OLIGOPEPTIDE TRANSPORT ATP-BINDING PROTEIN APPD"/>
    <property type="match status" value="1"/>
</dbReference>
<protein>
    <submittedName>
        <fullName evidence="15">Oligopeptide transport ATP-binding protein OppD</fullName>
    </submittedName>
</protein>
<dbReference type="GO" id="GO:0005524">
    <property type="term" value="F:ATP binding"/>
    <property type="evidence" value="ECO:0007669"/>
    <property type="project" value="UniProtKB-KW"/>
</dbReference>
<evidence type="ECO:0000256" key="3">
    <source>
        <dbReference type="ARBA" id="ARBA00005417"/>
    </source>
</evidence>
<dbReference type="CDD" id="cd03257">
    <property type="entry name" value="ABC_NikE_OppD_transporters"/>
    <property type="match status" value="1"/>
</dbReference>
<reference evidence="15 16" key="1">
    <citation type="submission" date="2018-08" db="EMBL/GenBank/DDBJ databases">
        <title>Microbacterium lemovicicum sp. nov., a bacterium isolated from a natural uranium-rich soil.</title>
        <authorList>
            <person name="ORTET P."/>
        </authorList>
    </citation>
    <scope>NUCLEOTIDE SEQUENCE [LARGE SCALE GENOMIC DNA]</scope>
    <source>
        <strain evidence="15 16">Viu22</strain>
    </source>
</reference>
<proteinExistence type="inferred from homology"/>
<dbReference type="NCBIfam" id="TIGR01727">
    <property type="entry name" value="oligo_HPY"/>
    <property type="match status" value="1"/>
</dbReference>
<keyword evidence="4 11" id="KW-0813">Transport</keyword>
<feature type="transmembrane region" description="Helical" evidence="11">
    <location>
        <begin position="104"/>
        <end position="128"/>
    </location>
</feature>
<evidence type="ECO:0000256" key="1">
    <source>
        <dbReference type="ARBA" id="ARBA00004141"/>
    </source>
</evidence>
<dbReference type="PROSITE" id="PS00211">
    <property type="entry name" value="ABC_TRANSPORTER_1"/>
    <property type="match status" value="1"/>
</dbReference>
<evidence type="ECO:0000256" key="6">
    <source>
        <dbReference type="ARBA" id="ARBA00022692"/>
    </source>
</evidence>
<comment type="similarity">
    <text evidence="11">Belongs to the binding-protein-dependent transport system permease family.</text>
</comment>
<evidence type="ECO:0000256" key="9">
    <source>
        <dbReference type="ARBA" id="ARBA00022989"/>
    </source>
</evidence>
<evidence type="ECO:0000256" key="11">
    <source>
        <dbReference type="RuleBase" id="RU363032"/>
    </source>
</evidence>
<dbReference type="InterPro" id="IPR003593">
    <property type="entry name" value="AAA+_ATPase"/>
</dbReference>
<evidence type="ECO:0000256" key="7">
    <source>
        <dbReference type="ARBA" id="ARBA00022741"/>
    </source>
</evidence>
<name>A0A3S9WF19_9MICO</name>
<feature type="domain" description="ABC transmembrane type-1" evidence="14">
    <location>
        <begin position="100"/>
        <end position="289"/>
    </location>
</feature>
<dbReference type="InterPro" id="IPR027417">
    <property type="entry name" value="P-loop_NTPase"/>
</dbReference>
<dbReference type="FunFam" id="3.40.50.300:FF:000016">
    <property type="entry name" value="Oligopeptide ABC transporter ATP-binding component"/>
    <property type="match status" value="1"/>
</dbReference>